<sequence length="808" mass="91905">FQISIPRSLLSYLHSLRRQTHSTTFSLFLSLYRLFIYNTTCYTDFPLGVMVENRKENNLDSIGCFVNTCVLRSVLNPSSSFSDFVSEIKSSLIEMRDHSSLPFDDIVSTVDTDSDGSTSPLFQILFVMDTVMIPSSDDGFRMIKSSSTTSKYEQTWYITDYGDEMSVKVEYRSDLFREESVKNSIGFVLFLLQEMAKEKEKKVNEISLMRPIDSLRFHEKKRLNKQDYPDFHGIGGKTPSHGTLRFKDSSILMKKISKLSGKIASVLREEYISFYGEPHRTDDFLVFFVDRSIDLIPFVLAAMESGFCLAPISLDWSIERRREVLSMIQNAAYVSRAENVRGTLCLPLSLIIEKARWLSKNKTRGLSRSLPSDLLYATFTSGTTGVAKCVCNSGEGMGNLLLNYTREYCVGAHSSIYQVINYAFDIFFCDLFLSLVNGCPLTLARGAIPERKELEESHSSHCFVMPSFLSLSEEFRVWASLDSVLVTGETMQKRAFRELLSDGVPLHQLYGATEQTINNTTQRLHIDSPRRGVGGVYRNLIVQSVDRNGLAIPHFWPALVRYSGPGLARGIFGEEERTKNVFPLDESEEREEDVIREDHRCFHSGDLLKRNGDGNYIFVGRNDHIRKVRGKAVDLHEIEHHLSSIPRISACLIRLSKDSQRLIAYVVSDLPTETIKEKLSLSLPSHMVPNFFLKMDGFPTNANGKIDVKALPEPLKMEWNREEIIVEPRNELERRMIEIFERLLKKKISRMDDFFSSGGNSLLAMIAVQKIESELSLPLSLKSFFQLRTIAKMCESLQGIAPVESHEP</sequence>
<name>A0AAN5CQD9_9BILA</name>
<dbReference type="GO" id="GO:0044550">
    <property type="term" value="P:secondary metabolite biosynthetic process"/>
    <property type="evidence" value="ECO:0007669"/>
    <property type="project" value="TreeGrafter"/>
</dbReference>
<organism evidence="4 5">
    <name type="scientific">Pristionchus mayeri</name>
    <dbReference type="NCBI Taxonomy" id="1317129"/>
    <lineage>
        <taxon>Eukaryota</taxon>
        <taxon>Metazoa</taxon>
        <taxon>Ecdysozoa</taxon>
        <taxon>Nematoda</taxon>
        <taxon>Chromadorea</taxon>
        <taxon>Rhabditida</taxon>
        <taxon>Rhabditina</taxon>
        <taxon>Diplogasteromorpha</taxon>
        <taxon>Diplogasteroidea</taxon>
        <taxon>Neodiplogasteridae</taxon>
        <taxon>Pristionchus</taxon>
    </lineage>
</organism>
<dbReference type="GO" id="GO:0043041">
    <property type="term" value="P:amino acid activation for nonribosomal peptide biosynthetic process"/>
    <property type="evidence" value="ECO:0007669"/>
    <property type="project" value="TreeGrafter"/>
</dbReference>
<dbReference type="InterPro" id="IPR000873">
    <property type="entry name" value="AMP-dep_synth/lig_dom"/>
</dbReference>
<dbReference type="Gene3D" id="3.30.559.10">
    <property type="entry name" value="Chloramphenicol acetyltransferase-like domain"/>
    <property type="match status" value="1"/>
</dbReference>
<dbReference type="Gene3D" id="1.10.1200.10">
    <property type="entry name" value="ACP-like"/>
    <property type="match status" value="1"/>
</dbReference>
<evidence type="ECO:0000259" key="3">
    <source>
        <dbReference type="PROSITE" id="PS50075"/>
    </source>
</evidence>
<dbReference type="EMBL" id="BTRK01000004">
    <property type="protein sequence ID" value="GMR48517.1"/>
    <property type="molecule type" value="Genomic_DNA"/>
</dbReference>
<dbReference type="Gene3D" id="3.30.300.30">
    <property type="match status" value="1"/>
</dbReference>
<dbReference type="InterPro" id="IPR045851">
    <property type="entry name" value="AMP-bd_C_sf"/>
</dbReference>
<evidence type="ECO:0000313" key="4">
    <source>
        <dbReference type="EMBL" id="GMR48517.1"/>
    </source>
</evidence>
<dbReference type="Proteomes" id="UP001328107">
    <property type="component" value="Unassembled WGS sequence"/>
</dbReference>
<dbReference type="InterPro" id="IPR001242">
    <property type="entry name" value="Condensation_dom"/>
</dbReference>
<dbReference type="AlphaFoldDB" id="A0AAN5CQD9"/>
<evidence type="ECO:0000313" key="5">
    <source>
        <dbReference type="Proteomes" id="UP001328107"/>
    </source>
</evidence>
<dbReference type="InterPro" id="IPR009081">
    <property type="entry name" value="PP-bd_ACP"/>
</dbReference>
<dbReference type="GO" id="GO:0031177">
    <property type="term" value="F:phosphopantetheine binding"/>
    <property type="evidence" value="ECO:0007669"/>
    <property type="project" value="TreeGrafter"/>
</dbReference>
<dbReference type="InterPro" id="IPR042099">
    <property type="entry name" value="ANL_N_sf"/>
</dbReference>
<dbReference type="Pfam" id="PF00550">
    <property type="entry name" value="PP-binding"/>
    <property type="match status" value="1"/>
</dbReference>
<dbReference type="PANTHER" id="PTHR45527:SF1">
    <property type="entry name" value="FATTY ACID SYNTHASE"/>
    <property type="match status" value="1"/>
</dbReference>
<dbReference type="GO" id="GO:0005737">
    <property type="term" value="C:cytoplasm"/>
    <property type="evidence" value="ECO:0007669"/>
    <property type="project" value="TreeGrafter"/>
</dbReference>
<gene>
    <name evidence="4" type="ORF">PMAYCL1PPCAC_18712</name>
</gene>
<evidence type="ECO:0000256" key="1">
    <source>
        <dbReference type="ARBA" id="ARBA00022450"/>
    </source>
</evidence>
<keyword evidence="5" id="KW-1185">Reference proteome</keyword>
<feature type="domain" description="Carrier" evidence="3">
    <location>
        <begin position="727"/>
        <end position="801"/>
    </location>
</feature>
<feature type="non-terminal residue" evidence="4">
    <location>
        <position position="808"/>
    </location>
</feature>
<dbReference type="SUPFAM" id="SSF56801">
    <property type="entry name" value="Acetyl-CoA synthetase-like"/>
    <property type="match status" value="1"/>
</dbReference>
<dbReference type="InterPro" id="IPR023213">
    <property type="entry name" value="CAT-like_dom_sf"/>
</dbReference>
<dbReference type="Pfam" id="PF00501">
    <property type="entry name" value="AMP-binding"/>
    <property type="match status" value="1"/>
</dbReference>
<dbReference type="Pfam" id="PF00668">
    <property type="entry name" value="Condensation"/>
    <property type="match status" value="1"/>
</dbReference>
<keyword evidence="1" id="KW-0596">Phosphopantetheine</keyword>
<keyword evidence="2" id="KW-0597">Phosphoprotein</keyword>
<dbReference type="GO" id="GO:0003824">
    <property type="term" value="F:catalytic activity"/>
    <property type="evidence" value="ECO:0007669"/>
    <property type="project" value="InterPro"/>
</dbReference>
<dbReference type="InterPro" id="IPR036736">
    <property type="entry name" value="ACP-like_sf"/>
</dbReference>
<dbReference type="SUPFAM" id="SSF47336">
    <property type="entry name" value="ACP-like"/>
    <property type="match status" value="1"/>
</dbReference>
<dbReference type="SUPFAM" id="SSF52777">
    <property type="entry name" value="CoA-dependent acyltransferases"/>
    <property type="match status" value="1"/>
</dbReference>
<dbReference type="PANTHER" id="PTHR45527">
    <property type="entry name" value="NONRIBOSOMAL PEPTIDE SYNTHETASE"/>
    <property type="match status" value="1"/>
</dbReference>
<dbReference type="Gene3D" id="3.30.559.30">
    <property type="entry name" value="Nonribosomal peptide synthetase, condensation domain"/>
    <property type="match status" value="1"/>
</dbReference>
<proteinExistence type="predicted"/>
<protein>
    <recommendedName>
        <fullName evidence="3">Carrier domain-containing protein</fullName>
    </recommendedName>
</protein>
<accession>A0AAN5CQD9</accession>
<evidence type="ECO:0000256" key="2">
    <source>
        <dbReference type="ARBA" id="ARBA00022553"/>
    </source>
</evidence>
<dbReference type="Gene3D" id="3.40.50.12780">
    <property type="entry name" value="N-terminal domain of ligase-like"/>
    <property type="match status" value="1"/>
</dbReference>
<feature type="non-terminal residue" evidence="4">
    <location>
        <position position="1"/>
    </location>
</feature>
<reference evidence="5" key="1">
    <citation type="submission" date="2022-10" db="EMBL/GenBank/DDBJ databases">
        <title>Genome assembly of Pristionchus species.</title>
        <authorList>
            <person name="Yoshida K."/>
            <person name="Sommer R.J."/>
        </authorList>
    </citation>
    <scope>NUCLEOTIDE SEQUENCE [LARGE SCALE GENOMIC DNA]</scope>
    <source>
        <strain evidence="5">RS5460</strain>
    </source>
</reference>
<dbReference type="PROSITE" id="PS50075">
    <property type="entry name" value="CARRIER"/>
    <property type="match status" value="1"/>
</dbReference>
<comment type="caution">
    <text evidence="4">The sequence shown here is derived from an EMBL/GenBank/DDBJ whole genome shotgun (WGS) entry which is preliminary data.</text>
</comment>